<dbReference type="EMBL" id="LN483157">
    <property type="protein sequence ID" value="CED83712.1"/>
    <property type="molecule type" value="Genomic_DNA"/>
</dbReference>
<accession>A0A0F7SNS0</accession>
<proteinExistence type="predicted"/>
<name>A0A0F7SNS0_PHARH</name>
<evidence type="ECO:0000313" key="1">
    <source>
        <dbReference type="EMBL" id="CED83712.1"/>
    </source>
</evidence>
<protein>
    <recommendedName>
        <fullName evidence="2">Transcription factor domain, fungi</fullName>
    </recommendedName>
</protein>
<organism evidence="1">
    <name type="scientific">Phaffia rhodozyma</name>
    <name type="common">Yeast</name>
    <name type="synonym">Xanthophyllomyces dendrorhous</name>
    <dbReference type="NCBI Taxonomy" id="264483"/>
    <lineage>
        <taxon>Eukaryota</taxon>
        <taxon>Fungi</taxon>
        <taxon>Dikarya</taxon>
        <taxon>Basidiomycota</taxon>
        <taxon>Agaricomycotina</taxon>
        <taxon>Tremellomycetes</taxon>
        <taxon>Cystofilobasidiales</taxon>
        <taxon>Mrakiaceae</taxon>
        <taxon>Phaffia</taxon>
    </lineage>
</organism>
<sequence length="594" mass="66898">MPSLELSGISGNAIGAPFSIQYTNLPFDFKGSSLSPTMIKSPSIEYSKKIWWDCLLSRYGQSRPEAYAAIIKEILTLFRISTHWIAFFNVPRFLAILHNPEQRQCLQPSLVYAMLALATQLTSWDGPGGRELDGRLLGLKLNDHAHNSFWQSWNSGFINVDLAKAAFLMSLYEVSSHPLYTRTRASQSLVLLDAVIRVLNLTAMDADNPRASRFQPDEIPRIPADARRVSPADYDELCLHAEQSIVNCSFWAACPRWSKPGSTYVDHVEIEKEEARRLCWSSSALAASASTYGHNVWKTYNNLSIANTANYALLFPGELLTEEADRIGKSSIWALYHTSSLIWHFSIRLHNDSSVSPKEKQKIFAKIWEATEETESYFGAVISDNLVYEGQTWHAKVGSLAYVWQSIDWLATSRFLIYDALVETMNASEHIPNYPVDAARRWLRVQASVAKMVCPGRAFSTDLTQRSVTMVEHRPFWIWWLIQQLARMISMYERDPSLVDILDIARGSFTPILDYLVNLYPSKVLAQTLSSRIFSRLNSLNERASHSYAVAFPASTAFGPRFPQLSSPLSDVSSCGGIEQSTTALPLLDEDVKP</sequence>
<evidence type="ECO:0008006" key="2">
    <source>
        <dbReference type="Google" id="ProtNLM"/>
    </source>
</evidence>
<dbReference type="AlphaFoldDB" id="A0A0F7SNS0"/>
<reference evidence="1" key="1">
    <citation type="submission" date="2014-08" db="EMBL/GenBank/DDBJ databases">
        <authorList>
            <person name="Sharma Rahul"/>
            <person name="Thines Marco"/>
        </authorList>
    </citation>
    <scope>NUCLEOTIDE SEQUENCE</scope>
</reference>